<dbReference type="InterPro" id="IPR002293">
    <property type="entry name" value="AA/rel_permease1"/>
</dbReference>
<feature type="transmembrane region" description="Helical" evidence="9">
    <location>
        <begin position="9"/>
        <end position="28"/>
    </location>
</feature>
<feature type="transmembrane region" description="Helical" evidence="9">
    <location>
        <begin position="235"/>
        <end position="259"/>
    </location>
</feature>
<name>A0A1G4G522_9BACT</name>
<evidence type="ECO:0000256" key="1">
    <source>
        <dbReference type="ARBA" id="ARBA00004651"/>
    </source>
</evidence>
<feature type="transmembrane region" description="Helical" evidence="9">
    <location>
        <begin position="395"/>
        <end position="414"/>
    </location>
</feature>
<dbReference type="AlphaFoldDB" id="A0A1G4G522"/>
<keyword evidence="3" id="KW-0813">Transport</keyword>
<feature type="transmembrane region" description="Helical" evidence="9">
    <location>
        <begin position="205"/>
        <end position="223"/>
    </location>
</feature>
<proteinExistence type="inferred from homology"/>
<evidence type="ECO:0000313" key="10">
    <source>
        <dbReference type="EMBL" id="SCM56277.1"/>
    </source>
</evidence>
<dbReference type="PIRSF" id="PIRSF006060">
    <property type="entry name" value="AA_transporter"/>
    <property type="match status" value="1"/>
</dbReference>
<sequence>MQQRKEEKLGLWLLVFVAIGSMIGSGIFNSPRDLIRVANPQGALIAWTTGGAGALTLALVFVYLVSRKPELKSGIYAYARDGFGDYMGFNSAWGYWSAGWMGNVSCLVLLFKTLNDLLGEHAISPLAAFLTGSALLWLFFAILMSGIREGAILNFIVTTAKLIPILLIIFLGVSLVRGDLLLVPDWQQRLASNGEETAPLLQLKGAMAIILWCFVGVEAASVLSGRAKSQQTVRLATILSLLVVLTVYMLITVITMASIPAGELADSQTPLALVLSRTLIGTAGGLTVKLGIMVSVLGASLSWILLSVETLYVAAKDGVLPRTFRKVNRKGTPVNALLLTQCCTQLFLLSILSPKLNETYLAAITIASSLVLIPYLLSSLYAVKVALRYRTTEKTGRNLFVALLGTIYSLYVIYAVGVEYLFLSVLFYGIGSLLYLRAKREKKERPKPWEWTVIILLLTGATWIAVLLVTGKILL</sequence>
<dbReference type="GO" id="GO:0022857">
    <property type="term" value="F:transmembrane transporter activity"/>
    <property type="evidence" value="ECO:0007669"/>
    <property type="project" value="InterPro"/>
</dbReference>
<gene>
    <name evidence="10" type="primary">arcD</name>
    <name evidence="10" type="ORF">ING2E5A_0803</name>
</gene>
<keyword evidence="4" id="KW-1003">Cell membrane</keyword>
<evidence type="ECO:0000256" key="3">
    <source>
        <dbReference type="ARBA" id="ARBA00022448"/>
    </source>
</evidence>
<comment type="similarity">
    <text evidence="2">Belongs to the amino acid-polyamine-organocation (APC) superfamily. Basic amino acid/polyamine antiporter (APA) (TC 2.A.3.2) family.</text>
</comment>
<dbReference type="EMBL" id="LT608328">
    <property type="protein sequence ID" value="SCM56277.1"/>
    <property type="molecule type" value="Genomic_DNA"/>
</dbReference>
<feature type="transmembrane region" description="Helical" evidence="9">
    <location>
        <begin position="86"/>
        <end position="111"/>
    </location>
</feature>
<feature type="transmembrane region" description="Helical" evidence="9">
    <location>
        <begin position="123"/>
        <end position="144"/>
    </location>
</feature>
<evidence type="ECO:0000256" key="7">
    <source>
        <dbReference type="ARBA" id="ARBA00022989"/>
    </source>
</evidence>
<dbReference type="RefSeq" id="WP_071136271.1">
    <property type="nucleotide sequence ID" value="NZ_LT608328.1"/>
</dbReference>
<evidence type="ECO:0000313" key="11">
    <source>
        <dbReference type="Proteomes" id="UP000178485"/>
    </source>
</evidence>
<keyword evidence="7 9" id="KW-1133">Transmembrane helix</keyword>
<feature type="transmembrane region" description="Helical" evidence="9">
    <location>
        <begin position="420"/>
        <end position="436"/>
    </location>
</feature>
<dbReference type="InterPro" id="IPR050367">
    <property type="entry name" value="APC_superfamily"/>
</dbReference>
<dbReference type="GO" id="GO:0006865">
    <property type="term" value="P:amino acid transport"/>
    <property type="evidence" value="ECO:0007669"/>
    <property type="project" value="UniProtKB-KW"/>
</dbReference>
<organism evidence="10 11">
    <name type="scientific">Petrimonas mucosa</name>
    <dbReference type="NCBI Taxonomy" id="1642646"/>
    <lineage>
        <taxon>Bacteria</taxon>
        <taxon>Pseudomonadati</taxon>
        <taxon>Bacteroidota</taxon>
        <taxon>Bacteroidia</taxon>
        <taxon>Bacteroidales</taxon>
        <taxon>Dysgonomonadaceae</taxon>
        <taxon>Petrimonas</taxon>
    </lineage>
</organism>
<dbReference type="KEGG" id="pmuc:ING2E5A_0803"/>
<evidence type="ECO:0000256" key="6">
    <source>
        <dbReference type="ARBA" id="ARBA00022970"/>
    </source>
</evidence>
<evidence type="ECO:0000256" key="5">
    <source>
        <dbReference type="ARBA" id="ARBA00022692"/>
    </source>
</evidence>
<evidence type="ECO:0000256" key="2">
    <source>
        <dbReference type="ARBA" id="ARBA00008220"/>
    </source>
</evidence>
<feature type="transmembrane region" description="Helical" evidence="9">
    <location>
        <begin position="44"/>
        <end position="65"/>
    </location>
</feature>
<dbReference type="STRING" id="1642646.ING2E5A_0803"/>
<dbReference type="NCBIfam" id="TIGR00905">
    <property type="entry name" value="2A0302"/>
    <property type="match status" value="1"/>
</dbReference>
<feature type="transmembrane region" description="Helical" evidence="9">
    <location>
        <begin position="151"/>
        <end position="176"/>
    </location>
</feature>
<protein>
    <submittedName>
        <fullName evidence="10">Arginine/ornithine antiporter</fullName>
    </submittedName>
</protein>
<keyword evidence="5 9" id="KW-0812">Transmembrane</keyword>
<feature type="transmembrane region" description="Helical" evidence="9">
    <location>
        <begin position="292"/>
        <end position="315"/>
    </location>
</feature>
<keyword evidence="8 9" id="KW-0472">Membrane</keyword>
<keyword evidence="6" id="KW-0029">Amino-acid transport</keyword>
<dbReference type="InterPro" id="IPR004754">
    <property type="entry name" value="Amino_acid_antiprt"/>
</dbReference>
<accession>A0A1G4G522</accession>
<dbReference type="GO" id="GO:0005886">
    <property type="term" value="C:plasma membrane"/>
    <property type="evidence" value="ECO:0007669"/>
    <property type="project" value="UniProtKB-SubCell"/>
</dbReference>
<dbReference type="Pfam" id="PF13520">
    <property type="entry name" value="AA_permease_2"/>
    <property type="match status" value="1"/>
</dbReference>
<reference evidence="10 11" key="1">
    <citation type="submission" date="2016-08" db="EMBL/GenBank/DDBJ databases">
        <authorList>
            <person name="Seilhamer J.J."/>
        </authorList>
    </citation>
    <scope>NUCLEOTIDE SEQUENCE [LARGE SCALE GENOMIC DNA]</scope>
    <source>
        <strain evidence="10">ING2-E5A</strain>
    </source>
</reference>
<dbReference type="Gene3D" id="1.20.1740.10">
    <property type="entry name" value="Amino acid/polyamine transporter I"/>
    <property type="match status" value="1"/>
</dbReference>
<dbReference type="PANTHER" id="PTHR42770">
    <property type="entry name" value="AMINO ACID TRANSPORTER-RELATED"/>
    <property type="match status" value="1"/>
</dbReference>
<keyword evidence="11" id="KW-1185">Reference proteome</keyword>
<evidence type="ECO:0000256" key="8">
    <source>
        <dbReference type="ARBA" id="ARBA00023136"/>
    </source>
</evidence>
<evidence type="ECO:0000256" key="9">
    <source>
        <dbReference type="SAM" id="Phobius"/>
    </source>
</evidence>
<comment type="subcellular location">
    <subcellularLocation>
        <location evidence="1">Cell membrane</location>
        <topology evidence="1">Multi-pass membrane protein</topology>
    </subcellularLocation>
</comment>
<feature type="transmembrane region" description="Helical" evidence="9">
    <location>
        <begin position="336"/>
        <end position="354"/>
    </location>
</feature>
<feature type="transmembrane region" description="Helical" evidence="9">
    <location>
        <begin position="360"/>
        <end position="383"/>
    </location>
</feature>
<dbReference type="Proteomes" id="UP000178485">
    <property type="component" value="Chromosome i"/>
</dbReference>
<dbReference type="PANTHER" id="PTHR42770:SF4">
    <property type="entry name" value="ARGININE_ORNITHINE ANTIPORTER-RELATED"/>
    <property type="match status" value="1"/>
</dbReference>
<feature type="transmembrane region" description="Helical" evidence="9">
    <location>
        <begin position="448"/>
        <end position="469"/>
    </location>
</feature>
<evidence type="ECO:0000256" key="4">
    <source>
        <dbReference type="ARBA" id="ARBA00022475"/>
    </source>
</evidence>